<dbReference type="CDD" id="cd14066">
    <property type="entry name" value="STKc_IRAK"/>
    <property type="match status" value="1"/>
</dbReference>
<dbReference type="GO" id="GO:0048544">
    <property type="term" value="P:recognition of pollen"/>
    <property type="evidence" value="ECO:0007669"/>
    <property type="project" value="InterPro"/>
</dbReference>
<evidence type="ECO:0000256" key="6">
    <source>
        <dbReference type="ARBA" id="ARBA00022729"/>
    </source>
</evidence>
<dbReference type="InterPro" id="IPR024171">
    <property type="entry name" value="SRK-like_kinase"/>
</dbReference>
<keyword evidence="8 18" id="KW-0547">Nucleotide-binding</keyword>
<evidence type="ECO:0000256" key="19">
    <source>
        <dbReference type="PROSITE-ProRule" id="PRU00076"/>
    </source>
</evidence>
<evidence type="ECO:0000256" key="8">
    <source>
        <dbReference type="ARBA" id="ARBA00022741"/>
    </source>
</evidence>
<evidence type="ECO:0000256" key="16">
    <source>
        <dbReference type="ARBA" id="ARBA00047899"/>
    </source>
</evidence>
<dbReference type="OrthoDB" id="758220at2759"/>
<evidence type="ECO:0000256" key="15">
    <source>
        <dbReference type="ARBA" id="ARBA00023180"/>
    </source>
</evidence>
<feature type="domain" description="Protein kinase" evidence="23">
    <location>
        <begin position="494"/>
        <end position="776"/>
    </location>
</feature>
<keyword evidence="6 22" id="KW-0732">Signal</keyword>
<name>A0A2G2VFJ4_CAPBA</name>
<dbReference type="PROSITE" id="PS50927">
    <property type="entry name" value="BULB_LECTIN"/>
    <property type="match status" value="1"/>
</dbReference>
<evidence type="ECO:0000256" key="18">
    <source>
        <dbReference type="PIRNR" id="PIRNR000641"/>
    </source>
</evidence>
<dbReference type="InterPro" id="IPR000719">
    <property type="entry name" value="Prot_kinase_dom"/>
</dbReference>
<dbReference type="Proteomes" id="UP000224567">
    <property type="component" value="Unassembled WGS sequence"/>
</dbReference>
<evidence type="ECO:0000256" key="11">
    <source>
        <dbReference type="ARBA" id="ARBA00022989"/>
    </source>
</evidence>
<dbReference type="Pfam" id="PF00954">
    <property type="entry name" value="S_locus_glycop"/>
    <property type="match status" value="1"/>
</dbReference>
<dbReference type="SMART" id="SM00108">
    <property type="entry name" value="B_lectin"/>
    <property type="match status" value="2"/>
</dbReference>
<dbReference type="PANTHER" id="PTHR47976:SF7">
    <property type="entry name" value="RECEPTOR-LIKE SERINE_THREONINE-PROTEIN KINASE"/>
    <property type="match status" value="1"/>
</dbReference>
<keyword evidence="9 18" id="KW-0418">Kinase</keyword>
<dbReference type="FunFam" id="3.30.200.20:FF:000059">
    <property type="entry name" value="S-receptor-like serine/threonine-protein kinase"/>
    <property type="match status" value="1"/>
</dbReference>
<dbReference type="InterPro" id="IPR000742">
    <property type="entry name" value="EGF"/>
</dbReference>
<evidence type="ECO:0000256" key="2">
    <source>
        <dbReference type="ARBA" id="ARBA00022527"/>
    </source>
</evidence>
<sequence length="779" mass="87156">MAVVLWLLLLSAFHAVVVLAQQRHFNITLGSSLTPITNSSWFSPSRRFAFGFYEQTNGYAVGISIVGMPKKIAVWTANRNSPVLQSNAVLLLTSDGRLIVQVGSQEISVINPSLAIASASMLDTGNFVLYNSDHNIIWQSFDNPTNTLLPGQHISAGQELFSSTSEADDSHGIFRLKMQEDGNLVQYPVNTPDTAPYSYYSTGTNGVGNNVTLNLDDDGLLYLLNSTMSLKNLTNGGYPRGKAIIYMMKIDVDGILRVYSHSLNQQNSSAIWSSTYDRCTPKGLCGLNGFCVNLDDQVQCSCLPGFDFVMPGNWSAGCERNFTAETCQLKENTSKYYAMRTADNTIWEDSTYVVLVKATKEDCEQACLQDCNCEAALFKDTECKKQRLPLRFGRRDMTNSNLALVKVGINVLPEEGALPNHIEETKGKKIRIDILIVGMTLAVFGLLVLGISGFLIHKTHVWTYRKIQECRSVQLCEDVAPRAFSYAELDHATSGFKEGLGRGAFGTVFKGILAEDQKVIAVKRLDKELVEGETEFQTEIKIIGRTHHRNLVRLLGYCLDESRRLLVYEYMSNGSLADTLFTPEKQPTWEERCGIARDIARGLLYLHDECDTQIIHCDIKPQNILMDDQFCAKISDFGMSKLLKKDQTRTYTGVRGTRGYVAPEWHRKLPVTVKADVYSFGVVLLELICRRKCVDLSLNENESILEYWVYSCYDAGDLDKLVKDEEVEGRQLERMVKISIWCIQDEPSLRPSMKKVLLMLEGTVEIPVPPSPTSFLSAI</sequence>
<dbReference type="InterPro" id="IPR036426">
    <property type="entry name" value="Bulb-type_lectin_dom_sf"/>
</dbReference>
<dbReference type="EC" id="2.7.11.1" evidence="18"/>
<feature type="domain" description="Bulb-type lectin" evidence="25">
    <location>
        <begin position="26"/>
        <end position="142"/>
    </location>
</feature>
<keyword evidence="4 18" id="KW-0808">Transferase</keyword>
<dbReference type="Pfam" id="PF00069">
    <property type="entry name" value="Pkinase"/>
    <property type="match status" value="1"/>
</dbReference>
<comment type="subcellular location">
    <subcellularLocation>
        <location evidence="1">Membrane</location>
        <topology evidence="1">Single-pass type I membrane protein</topology>
    </subcellularLocation>
</comment>
<evidence type="ECO:0000313" key="27">
    <source>
        <dbReference type="Proteomes" id="UP000224567"/>
    </source>
</evidence>
<dbReference type="PROSITE" id="PS00108">
    <property type="entry name" value="PROTEIN_KINASE_ST"/>
    <property type="match status" value="1"/>
</dbReference>
<evidence type="ECO:0000256" key="4">
    <source>
        <dbReference type="ARBA" id="ARBA00022679"/>
    </source>
</evidence>
<keyword evidence="13" id="KW-1015">Disulfide bond</keyword>
<dbReference type="InterPro" id="IPR008271">
    <property type="entry name" value="Ser/Thr_kinase_AS"/>
</dbReference>
<keyword evidence="15" id="KW-0325">Glycoprotein</keyword>
<dbReference type="CDD" id="cd00028">
    <property type="entry name" value="B_lectin"/>
    <property type="match status" value="1"/>
</dbReference>
<dbReference type="GO" id="GO:0005524">
    <property type="term" value="F:ATP binding"/>
    <property type="evidence" value="ECO:0007669"/>
    <property type="project" value="UniProtKB-UniRule"/>
</dbReference>
<dbReference type="InterPro" id="IPR017441">
    <property type="entry name" value="Protein_kinase_ATP_BS"/>
</dbReference>
<dbReference type="PROSITE" id="PS50026">
    <property type="entry name" value="EGF_3"/>
    <property type="match status" value="1"/>
</dbReference>
<dbReference type="STRING" id="33114.A0A2G2VFJ4"/>
<evidence type="ECO:0000256" key="14">
    <source>
        <dbReference type="ARBA" id="ARBA00023170"/>
    </source>
</evidence>
<dbReference type="PROSITE" id="PS50011">
    <property type="entry name" value="PROTEIN_KINASE_DOM"/>
    <property type="match status" value="1"/>
</dbReference>
<protein>
    <recommendedName>
        <fullName evidence="18">Receptor-like serine/threonine-protein kinase</fullName>
        <ecNumber evidence="18">2.7.11.1</ecNumber>
    </recommendedName>
</protein>
<comment type="catalytic activity">
    <reaction evidence="17 18">
        <text>L-seryl-[protein] + ATP = O-phospho-L-seryl-[protein] + ADP + H(+)</text>
        <dbReference type="Rhea" id="RHEA:17989"/>
        <dbReference type="Rhea" id="RHEA-COMP:9863"/>
        <dbReference type="Rhea" id="RHEA-COMP:11604"/>
        <dbReference type="ChEBI" id="CHEBI:15378"/>
        <dbReference type="ChEBI" id="CHEBI:29999"/>
        <dbReference type="ChEBI" id="CHEBI:30616"/>
        <dbReference type="ChEBI" id="CHEBI:83421"/>
        <dbReference type="ChEBI" id="CHEBI:456216"/>
        <dbReference type="EC" id="2.7.11.1"/>
    </reaction>
</comment>
<dbReference type="PROSITE" id="PS00107">
    <property type="entry name" value="PROTEIN_KINASE_ATP"/>
    <property type="match status" value="1"/>
</dbReference>
<organism evidence="26 27">
    <name type="scientific">Capsicum baccatum</name>
    <name type="common">Peruvian pepper</name>
    <dbReference type="NCBI Taxonomy" id="33114"/>
    <lineage>
        <taxon>Eukaryota</taxon>
        <taxon>Viridiplantae</taxon>
        <taxon>Streptophyta</taxon>
        <taxon>Embryophyta</taxon>
        <taxon>Tracheophyta</taxon>
        <taxon>Spermatophyta</taxon>
        <taxon>Magnoliopsida</taxon>
        <taxon>eudicotyledons</taxon>
        <taxon>Gunneridae</taxon>
        <taxon>Pentapetalae</taxon>
        <taxon>asterids</taxon>
        <taxon>lamiids</taxon>
        <taxon>Solanales</taxon>
        <taxon>Solanaceae</taxon>
        <taxon>Solanoideae</taxon>
        <taxon>Capsiceae</taxon>
        <taxon>Capsicum</taxon>
    </lineage>
</organism>
<evidence type="ECO:0000256" key="10">
    <source>
        <dbReference type="ARBA" id="ARBA00022840"/>
    </source>
</evidence>
<dbReference type="SMART" id="SM00220">
    <property type="entry name" value="S_TKc"/>
    <property type="match status" value="1"/>
</dbReference>
<dbReference type="AlphaFoldDB" id="A0A2G2VFJ4"/>
<keyword evidence="3 19" id="KW-0245">EGF-like domain</keyword>
<dbReference type="PIRSF" id="PIRSF000641">
    <property type="entry name" value="SRK"/>
    <property type="match status" value="1"/>
</dbReference>
<comment type="caution">
    <text evidence="19">Lacks conserved residue(s) required for the propagation of feature annotation.</text>
</comment>
<evidence type="ECO:0000259" key="25">
    <source>
        <dbReference type="PROSITE" id="PS50927"/>
    </source>
</evidence>
<evidence type="ECO:0000256" key="17">
    <source>
        <dbReference type="ARBA" id="ARBA00048679"/>
    </source>
</evidence>
<dbReference type="GO" id="GO:0016020">
    <property type="term" value="C:membrane"/>
    <property type="evidence" value="ECO:0007669"/>
    <property type="project" value="UniProtKB-SubCell"/>
</dbReference>
<dbReference type="InterPro" id="IPR051343">
    <property type="entry name" value="G-type_lectin_kinases/EP1-like"/>
</dbReference>
<dbReference type="GO" id="GO:0106310">
    <property type="term" value="F:protein serine kinase activity"/>
    <property type="evidence" value="ECO:0007669"/>
    <property type="project" value="RHEA"/>
</dbReference>
<proteinExistence type="inferred from homology"/>
<dbReference type="GO" id="GO:0004674">
    <property type="term" value="F:protein serine/threonine kinase activity"/>
    <property type="evidence" value="ECO:0007669"/>
    <property type="project" value="UniProtKB-KW"/>
</dbReference>
<keyword evidence="10 18" id="KW-0067">ATP-binding</keyword>
<evidence type="ECO:0000256" key="1">
    <source>
        <dbReference type="ARBA" id="ARBA00004479"/>
    </source>
</evidence>
<dbReference type="GO" id="GO:0030246">
    <property type="term" value="F:carbohydrate binding"/>
    <property type="evidence" value="ECO:0007669"/>
    <property type="project" value="UniProtKB-KW"/>
</dbReference>
<keyword evidence="27" id="KW-1185">Reference proteome</keyword>
<reference evidence="27" key="2">
    <citation type="journal article" date="2017" name="J. Anim. Genet.">
        <title>Multiple reference genome sequences of hot pepper reveal the massive evolution of plant disease resistance genes by retroduplication.</title>
        <authorList>
            <person name="Kim S."/>
            <person name="Park J."/>
            <person name="Yeom S.-I."/>
            <person name="Kim Y.-M."/>
            <person name="Seo E."/>
            <person name="Kim K.-T."/>
            <person name="Kim M.-S."/>
            <person name="Lee J.M."/>
            <person name="Cheong K."/>
            <person name="Shin H.-S."/>
            <person name="Kim S.-B."/>
            <person name="Han K."/>
            <person name="Lee J."/>
            <person name="Park M."/>
            <person name="Lee H.-A."/>
            <person name="Lee H.-Y."/>
            <person name="Lee Y."/>
            <person name="Oh S."/>
            <person name="Lee J.H."/>
            <person name="Choi E."/>
            <person name="Choi E."/>
            <person name="Lee S.E."/>
            <person name="Jeon J."/>
            <person name="Kim H."/>
            <person name="Choi G."/>
            <person name="Song H."/>
            <person name="Lee J."/>
            <person name="Lee S.-C."/>
            <person name="Kwon J.-K."/>
            <person name="Lee H.-Y."/>
            <person name="Koo N."/>
            <person name="Hong Y."/>
            <person name="Kim R.W."/>
            <person name="Kang W.-H."/>
            <person name="Huh J.H."/>
            <person name="Kang B.-C."/>
            <person name="Yang T.-J."/>
            <person name="Lee Y.-H."/>
            <person name="Bennetzen J.L."/>
            <person name="Choi D."/>
        </authorList>
    </citation>
    <scope>NUCLEOTIDE SEQUENCE [LARGE SCALE GENOMIC DNA]</scope>
    <source>
        <strain evidence="27">cv. PBC81</strain>
    </source>
</reference>
<evidence type="ECO:0000256" key="20">
    <source>
        <dbReference type="PROSITE-ProRule" id="PRU10141"/>
    </source>
</evidence>
<keyword evidence="11 21" id="KW-1133">Transmembrane helix</keyword>
<evidence type="ECO:0000256" key="5">
    <source>
        <dbReference type="ARBA" id="ARBA00022692"/>
    </source>
</evidence>
<feature type="transmembrane region" description="Helical" evidence="21">
    <location>
        <begin position="434"/>
        <end position="456"/>
    </location>
</feature>
<comment type="caution">
    <text evidence="26">The sequence shown here is derived from an EMBL/GenBank/DDBJ whole genome shotgun (WGS) entry which is preliminary data.</text>
</comment>
<evidence type="ECO:0000256" key="21">
    <source>
        <dbReference type="SAM" id="Phobius"/>
    </source>
</evidence>
<dbReference type="SUPFAM" id="SSF56112">
    <property type="entry name" value="Protein kinase-like (PK-like)"/>
    <property type="match status" value="1"/>
</dbReference>
<dbReference type="InterPro" id="IPR001480">
    <property type="entry name" value="Bulb-type_lectin_dom"/>
</dbReference>
<reference evidence="26 27" key="1">
    <citation type="journal article" date="2017" name="Genome Biol.">
        <title>New reference genome sequences of hot pepper reveal the massive evolution of plant disease-resistance genes by retroduplication.</title>
        <authorList>
            <person name="Kim S."/>
            <person name="Park J."/>
            <person name="Yeom S.I."/>
            <person name="Kim Y.M."/>
            <person name="Seo E."/>
            <person name="Kim K.T."/>
            <person name="Kim M.S."/>
            <person name="Lee J.M."/>
            <person name="Cheong K."/>
            <person name="Shin H.S."/>
            <person name="Kim S.B."/>
            <person name="Han K."/>
            <person name="Lee J."/>
            <person name="Park M."/>
            <person name="Lee H.A."/>
            <person name="Lee H.Y."/>
            <person name="Lee Y."/>
            <person name="Oh S."/>
            <person name="Lee J.H."/>
            <person name="Choi E."/>
            <person name="Choi E."/>
            <person name="Lee S.E."/>
            <person name="Jeon J."/>
            <person name="Kim H."/>
            <person name="Choi G."/>
            <person name="Song H."/>
            <person name="Lee J."/>
            <person name="Lee S.C."/>
            <person name="Kwon J.K."/>
            <person name="Lee H.Y."/>
            <person name="Koo N."/>
            <person name="Hong Y."/>
            <person name="Kim R.W."/>
            <person name="Kang W.H."/>
            <person name="Huh J.H."/>
            <person name="Kang B.C."/>
            <person name="Yang T.J."/>
            <person name="Lee Y.H."/>
            <person name="Bennetzen J.L."/>
            <person name="Choi D."/>
        </authorList>
    </citation>
    <scope>NUCLEOTIDE SEQUENCE [LARGE SCALE GENOMIC DNA]</scope>
    <source>
        <strain evidence="27">cv. PBC81</strain>
    </source>
</reference>
<evidence type="ECO:0000256" key="12">
    <source>
        <dbReference type="ARBA" id="ARBA00023136"/>
    </source>
</evidence>
<evidence type="ECO:0000256" key="13">
    <source>
        <dbReference type="ARBA" id="ARBA00023157"/>
    </source>
</evidence>
<dbReference type="PANTHER" id="PTHR47976">
    <property type="entry name" value="G-TYPE LECTIN S-RECEPTOR-LIKE SERINE/THREONINE-PROTEIN KINASE SD2-5"/>
    <property type="match status" value="1"/>
</dbReference>
<dbReference type="FunFam" id="2.90.10.10:FF:000026">
    <property type="entry name" value="Serine/threonine-protein kinase"/>
    <property type="match status" value="1"/>
</dbReference>
<keyword evidence="14" id="KW-0675">Receptor</keyword>
<accession>A0A2G2VFJ4</accession>
<keyword evidence="7" id="KW-0430">Lectin</keyword>
<evidence type="ECO:0000313" key="26">
    <source>
        <dbReference type="EMBL" id="PHT31727.1"/>
    </source>
</evidence>
<evidence type="ECO:0000256" key="3">
    <source>
        <dbReference type="ARBA" id="ARBA00022536"/>
    </source>
</evidence>
<evidence type="ECO:0000256" key="22">
    <source>
        <dbReference type="SAM" id="SignalP"/>
    </source>
</evidence>
<keyword evidence="2 18" id="KW-0723">Serine/threonine-protein kinase</keyword>
<comment type="catalytic activity">
    <reaction evidence="16 18">
        <text>L-threonyl-[protein] + ATP = O-phospho-L-threonyl-[protein] + ADP + H(+)</text>
        <dbReference type="Rhea" id="RHEA:46608"/>
        <dbReference type="Rhea" id="RHEA-COMP:11060"/>
        <dbReference type="Rhea" id="RHEA-COMP:11605"/>
        <dbReference type="ChEBI" id="CHEBI:15378"/>
        <dbReference type="ChEBI" id="CHEBI:30013"/>
        <dbReference type="ChEBI" id="CHEBI:30616"/>
        <dbReference type="ChEBI" id="CHEBI:61977"/>
        <dbReference type="ChEBI" id="CHEBI:456216"/>
        <dbReference type="EC" id="2.7.11.1"/>
    </reaction>
</comment>
<evidence type="ECO:0000256" key="7">
    <source>
        <dbReference type="ARBA" id="ARBA00022734"/>
    </source>
</evidence>
<dbReference type="FunFam" id="1.10.510.10:FF:000237">
    <property type="entry name" value="G-type lectin S-receptor-like serine/threonine-protein kinase"/>
    <property type="match status" value="1"/>
</dbReference>
<feature type="chain" id="PRO_5013968820" description="Receptor-like serine/threonine-protein kinase" evidence="22">
    <location>
        <begin position="21"/>
        <end position="779"/>
    </location>
</feature>
<dbReference type="Gene3D" id="2.90.10.10">
    <property type="entry name" value="Bulb-type lectin domain"/>
    <property type="match status" value="2"/>
</dbReference>
<dbReference type="EMBL" id="MLFT02000012">
    <property type="protein sequence ID" value="PHT31727.1"/>
    <property type="molecule type" value="Genomic_DNA"/>
</dbReference>
<evidence type="ECO:0000259" key="24">
    <source>
        <dbReference type="PROSITE" id="PS50026"/>
    </source>
</evidence>
<feature type="domain" description="EGF-like" evidence="24">
    <location>
        <begin position="275"/>
        <end position="312"/>
    </location>
</feature>
<evidence type="ECO:0000259" key="23">
    <source>
        <dbReference type="PROSITE" id="PS50011"/>
    </source>
</evidence>
<dbReference type="InterPro" id="IPR000858">
    <property type="entry name" value="S_locus_glycoprot_dom"/>
</dbReference>
<dbReference type="Gene3D" id="1.10.510.10">
    <property type="entry name" value="Transferase(Phosphotransferase) domain 1"/>
    <property type="match status" value="1"/>
</dbReference>
<dbReference type="Pfam" id="PF01453">
    <property type="entry name" value="B_lectin"/>
    <property type="match status" value="1"/>
</dbReference>
<dbReference type="InterPro" id="IPR011009">
    <property type="entry name" value="Kinase-like_dom_sf"/>
</dbReference>
<feature type="signal peptide" evidence="22">
    <location>
        <begin position="1"/>
        <end position="20"/>
    </location>
</feature>
<gene>
    <name evidence="26" type="ORF">CQW23_28064</name>
</gene>
<keyword evidence="12 21" id="KW-0472">Membrane</keyword>
<comment type="similarity">
    <text evidence="18">Belongs to the protein kinase superfamily. Ser/Thr protein kinase family.</text>
</comment>
<dbReference type="SUPFAM" id="SSF51110">
    <property type="entry name" value="alpha-D-mannose-specific plant lectins"/>
    <property type="match status" value="2"/>
</dbReference>
<evidence type="ECO:0000256" key="9">
    <source>
        <dbReference type="ARBA" id="ARBA00022777"/>
    </source>
</evidence>
<keyword evidence="5 21" id="KW-0812">Transmembrane</keyword>
<feature type="binding site" evidence="20">
    <location>
        <position position="523"/>
    </location>
    <ligand>
        <name>ATP</name>
        <dbReference type="ChEBI" id="CHEBI:30616"/>
    </ligand>
</feature>
<dbReference type="CDD" id="cd00054">
    <property type="entry name" value="EGF_CA"/>
    <property type="match status" value="1"/>
</dbReference>
<dbReference type="Gene3D" id="3.30.200.20">
    <property type="entry name" value="Phosphorylase Kinase, domain 1"/>
    <property type="match status" value="1"/>
</dbReference>